<evidence type="ECO:0000256" key="9">
    <source>
        <dbReference type="ARBA" id="ARBA00023242"/>
    </source>
</evidence>
<dbReference type="AlphaFoldDB" id="A0A0D2MT89"/>
<feature type="compositionally biased region" description="Basic and acidic residues" evidence="10">
    <location>
        <begin position="116"/>
        <end position="126"/>
    </location>
</feature>
<feature type="compositionally biased region" description="Basic and acidic residues" evidence="10">
    <location>
        <begin position="60"/>
        <end position="69"/>
    </location>
</feature>
<evidence type="ECO:0000313" key="12">
    <source>
        <dbReference type="EMBL" id="KIZ05790.1"/>
    </source>
</evidence>
<evidence type="ECO:0000256" key="3">
    <source>
        <dbReference type="ARBA" id="ARBA00022490"/>
    </source>
</evidence>
<dbReference type="InterPro" id="IPR040221">
    <property type="entry name" value="CDCA7/CDA7L"/>
</dbReference>
<evidence type="ECO:0000256" key="2">
    <source>
        <dbReference type="ARBA" id="ARBA00004496"/>
    </source>
</evidence>
<dbReference type="RefSeq" id="XP_013904809.1">
    <property type="nucleotide sequence ID" value="XM_014049355.1"/>
</dbReference>
<evidence type="ECO:0000256" key="4">
    <source>
        <dbReference type="ARBA" id="ARBA00022499"/>
    </source>
</evidence>
<organism evidence="12 13">
    <name type="scientific">Monoraphidium neglectum</name>
    <dbReference type="NCBI Taxonomy" id="145388"/>
    <lineage>
        <taxon>Eukaryota</taxon>
        <taxon>Viridiplantae</taxon>
        <taxon>Chlorophyta</taxon>
        <taxon>core chlorophytes</taxon>
        <taxon>Chlorophyceae</taxon>
        <taxon>CS clade</taxon>
        <taxon>Sphaeropleales</taxon>
        <taxon>Selenastraceae</taxon>
        <taxon>Monoraphidium</taxon>
    </lineage>
</organism>
<evidence type="ECO:0000256" key="1">
    <source>
        <dbReference type="ARBA" id="ARBA00004123"/>
    </source>
</evidence>
<dbReference type="KEGG" id="mng:MNEG_2174"/>
<dbReference type="Proteomes" id="UP000054498">
    <property type="component" value="Unassembled WGS sequence"/>
</dbReference>
<dbReference type="OrthoDB" id="298344at2759"/>
<protein>
    <recommendedName>
        <fullName evidence="11">Zinc-finger domain-containing protein</fullName>
    </recommendedName>
</protein>
<dbReference type="PANTHER" id="PTHR31169">
    <property type="entry name" value="OS05G0300700 PROTEIN"/>
    <property type="match status" value="1"/>
</dbReference>
<dbReference type="GeneID" id="25735052"/>
<dbReference type="Pfam" id="PF10497">
    <property type="entry name" value="zf-4CXXC_R1"/>
    <property type="match status" value="1"/>
</dbReference>
<reference evidence="12 13" key="1">
    <citation type="journal article" date="2013" name="BMC Genomics">
        <title>Reconstruction of the lipid metabolism for the microalga Monoraphidium neglectum from its genome sequence reveals characteristics suitable for biofuel production.</title>
        <authorList>
            <person name="Bogen C."/>
            <person name="Al-Dilaimi A."/>
            <person name="Albersmeier A."/>
            <person name="Wichmann J."/>
            <person name="Grundmann M."/>
            <person name="Rupp O."/>
            <person name="Lauersen K.J."/>
            <person name="Blifernez-Klassen O."/>
            <person name="Kalinowski J."/>
            <person name="Goesmann A."/>
            <person name="Mussgnug J.H."/>
            <person name="Kruse O."/>
        </authorList>
    </citation>
    <scope>NUCLEOTIDE SEQUENCE [LARGE SCALE GENOMIC DNA]</scope>
    <source>
        <strain evidence="12 13">SAG 48.87</strain>
    </source>
</reference>
<feature type="compositionally biased region" description="Low complexity" evidence="10">
    <location>
        <begin position="308"/>
        <end position="337"/>
    </location>
</feature>
<evidence type="ECO:0000256" key="10">
    <source>
        <dbReference type="SAM" id="MobiDB-lite"/>
    </source>
</evidence>
<feature type="region of interest" description="Disordered" evidence="10">
    <location>
        <begin position="258"/>
        <end position="362"/>
    </location>
</feature>
<dbReference type="EMBL" id="KK100456">
    <property type="protein sequence ID" value="KIZ05790.1"/>
    <property type="molecule type" value="Genomic_DNA"/>
</dbReference>
<keyword evidence="4" id="KW-1017">Isopeptide bond</keyword>
<dbReference type="GO" id="GO:0006355">
    <property type="term" value="P:regulation of DNA-templated transcription"/>
    <property type="evidence" value="ECO:0007669"/>
    <property type="project" value="InterPro"/>
</dbReference>
<keyword evidence="13" id="KW-1185">Reference proteome</keyword>
<keyword evidence="3" id="KW-0963">Cytoplasm</keyword>
<accession>A0A0D2MT89</accession>
<comment type="subcellular location">
    <subcellularLocation>
        <location evidence="2">Cytoplasm</location>
    </subcellularLocation>
    <subcellularLocation>
        <location evidence="1">Nucleus</location>
    </subcellularLocation>
</comment>
<evidence type="ECO:0000256" key="7">
    <source>
        <dbReference type="ARBA" id="ARBA00023015"/>
    </source>
</evidence>
<feature type="region of interest" description="Disordered" evidence="10">
    <location>
        <begin position="38"/>
        <end position="69"/>
    </location>
</feature>
<evidence type="ECO:0000313" key="13">
    <source>
        <dbReference type="Proteomes" id="UP000054498"/>
    </source>
</evidence>
<feature type="region of interest" description="Disordered" evidence="10">
    <location>
        <begin position="116"/>
        <end position="147"/>
    </location>
</feature>
<keyword evidence="7" id="KW-0805">Transcription regulation</keyword>
<keyword evidence="8" id="KW-0804">Transcription</keyword>
<dbReference type="GO" id="GO:0005737">
    <property type="term" value="C:cytoplasm"/>
    <property type="evidence" value="ECO:0007669"/>
    <property type="project" value="UniProtKB-SubCell"/>
</dbReference>
<feature type="domain" description="Zinc-finger" evidence="11">
    <location>
        <begin position="161"/>
        <end position="234"/>
    </location>
</feature>
<dbReference type="InterPro" id="IPR018866">
    <property type="entry name" value="Znf-4CXXC_R1"/>
</dbReference>
<evidence type="ECO:0000256" key="8">
    <source>
        <dbReference type="ARBA" id="ARBA00023163"/>
    </source>
</evidence>
<evidence type="ECO:0000256" key="6">
    <source>
        <dbReference type="ARBA" id="ARBA00022843"/>
    </source>
</evidence>
<dbReference type="GO" id="GO:0005634">
    <property type="term" value="C:nucleus"/>
    <property type="evidence" value="ECO:0007669"/>
    <property type="project" value="UniProtKB-SubCell"/>
</dbReference>
<gene>
    <name evidence="12" type="ORF">MNEG_2174</name>
</gene>
<keyword evidence="5" id="KW-0597">Phosphoprotein</keyword>
<evidence type="ECO:0000256" key="5">
    <source>
        <dbReference type="ARBA" id="ARBA00022553"/>
    </source>
</evidence>
<keyword evidence="9" id="KW-0539">Nucleus</keyword>
<proteinExistence type="predicted"/>
<name>A0A0D2MT89_9CHLO</name>
<keyword evidence="6" id="KW-0832">Ubl conjugation</keyword>
<evidence type="ECO:0000259" key="11">
    <source>
        <dbReference type="Pfam" id="PF10497"/>
    </source>
</evidence>
<sequence length="414" mass="43083">MAEEKTAYELERERRIEANKQKIAELGIHDSVAAVQQLADARPTRPKRARAAPSEPVDPQDIRRSARPRSEVNYKVDLPIRGEGGAARDPIDYTEKIKQLQLDSNAAEKLRAELEAKRATEGETKARKAAASKATRGPKDSGKGVRVQGGRVYDSKFGVTCHCHKCLKNRHGEDAEAAAESAAWVCPACRGSCGPGCVICCNCGPCRKKASLEPTAQIVFLARSAGFSNVHDYLVHLVTGEKEEDIAARKAKASWGGWLRGEGNGCEPDAQAAEAEAGAEEEEGEGPQRKKPARGRKASGAGRGGKGAAASETGAEQEAEAAAPEALAPAAGAAGKGAARRKTGGSGGARGRKAAAAPAAEADAAAEAAAAAASQEDVAAPAAPDQDCQKLSRKARMMQRMGLAPRAESEAAPA</sequence>
<dbReference type="STRING" id="145388.A0A0D2MT89"/>
<dbReference type="PANTHER" id="PTHR31169:SF34">
    <property type="entry name" value="ZINC-FINGER DOMAIN-CONTAINING PROTEIN"/>
    <property type="match status" value="1"/>
</dbReference>